<dbReference type="GO" id="GO:0070528">
    <property type="term" value="P:protein kinase C signaling"/>
    <property type="evidence" value="ECO:0007669"/>
    <property type="project" value="TreeGrafter"/>
</dbReference>
<keyword evidence="4" id="KW-1185">Reference proteome</keyword>
<keyword evidence="1" id="KW-0472">Membrane</keyword>
<dbReference type="GO" id="GO:0002090">
    <property type="term" value="P:regulation of receptor internalization"/>
    <property type="evidence" value="ECO:0007669"/>
    <property type="project" value="TreeGrafter"/>
</dbReference>
<dbReference type="GeneTree" id="ENSGT00560000077232"/>
<reference evidence="3" key="2">
    <citation type="submission" date="2025-09" db="UniProtKB">
        <authorList>
            <consortium name="Ensembl"/>
        </authorList>
    </citation>
    <scope>IDENTIFICATION</scope>
</reference>
<evidence type="ECO:0000313" key="4">
    <source>
        <dbReference type="Proteomes" id="UP000694426"/>
    </source>
</evidence>
<reference evidence="3" key="1">
    <citation type="submission" date="2025-08" db="UniProtKB">
        <authorList>
            <consortium name="Ensembl"/>
        </authorList>
    </citation>
    <scope>IDENTIFICATION</scope>
</reference>
<feature type="compositionally biased region" description="Gly residues" evidence="2">
    <location>
        <begin position="215"/>
        <end position="225"/>
    </location>
</feature>
<dbReference type="GO" id="GO:0016600">
    <property type="term" value="C:flotillin complex"/>
    <property type="evidence" value="ECO:0007669"/>
    <property type="project" value="TreeGrafter"/>
</dbReference>
<dbReference type="PANTHER" id="PTHR13806:SF46">
    <property type="entry name" value="FLOTILLIN-1-RELATED"/>
    <property type="match status" value="1"/>
</dbReference>
<dbReference type="GO" id="GO:0005768">
    <property type="term" value="C:endosome"/>
    <property type="evidence" value="ECO:0007669"/>
    <property type="project" value="UniProtKB-SubCell"/>
</dbReference>
<accession>A0A8B9IB74</accession>
<dbReference type="PANTHER" id="PTHR13806">
    <property type="entry name" value="FLOTILLIN-RELATED"/>
    <property type="match status" value="1"/>
</dbReference>
<comment type="subunit">
    <text evidence="1">Heterooligomeric complex.</text>
</comment>
<dbReference type="Ensembl" id="ENSABRT00000032551.1">
    <property type="protein sequence ID" value="ENSABRP00000023207.1"/>
    <property type="gene ID" value="ENSABRG00000019593.1"/>
</dbReference>
<dbReference type="Proteomes" id="UP000694426">
    <property type="component" value="Unplaced"/>
</dbReference>
<sequence>MGGPTTRVRTMPFLKLFPFKYQAYLLAPTAWQSHALFKSSFVTRHASKNSKTSSFAFFGGSSSSGAATLLREALPPLKRSPAPSAGHTPLRAAPPWVKPRPVQEGPRAFKKRGGPHHRAPFKGGGALLKESPALFLNPAPFIQAPPISPNPAPFHHPYARDQSGHPLELLRPAKLHPLHEATPPFISHAPSISPAPHREAPPPPSPAPLQVAGDDAGGGRGGGHAGESRTPKDGAGFLGGGSPAPGGVPRAPRGRGRLTQVTGAARAAAVAARARAEAAQTEAKAEAFAQFREAAVVDMVLQRLPQVAEAVAQPLLGTRRVTLVAGSSGDIGVARLPGEILDVVTRLPAAVEALTGVSVTQAAQKKSDCVA</sequence>
<comment type="similarity">
    <text evidence="1">Belongs to the band 7/mec-2 family. Flotillin subfamily.</text>
</comment>
<feature type="region of interest" description="Disordered" evidence="2">
    <location>
        <begin position="79"/>
        <end position="125"/>
    </location>
</feature>
<evidence type="ECO:0000313" key="3">
    <source>
        <dbReference type="Ensembl" id="ENSABRP00000023207.1"/>
    </source>
</evidence>
<dbReference type="GO" id="GO:2000049">
    <property type="term" value="P:positive regulation of cell-cell adhesion mediated by cadherin"/>
    <property type="evidence" value="ECO:0007669"/>
    <property type="project" value="TreeGrafter"/>
</dbReference>
<protein>
    <recommendedName>
        <fullName evidence="1">Flotillin</fullName>
    </recommendedName>
</protein>
<dbReference type="GO" id="GO:0072659">
    <property type="term" value="P:protein localization to plasma membrane"/>
    <property type="evidence" value="ECO:0007669"/>
    <property type="project" value="TreeGrafter"/>
</dbReference>
<proteinExistence type="inferred from homology"/>
<dbReference type="AlphaFoldDB" id="A0A8B9IB74"/>
<dbReference type="GO" id="GO:1901890">
    <property type="term" value="P:positive regulation of cell junction assembly"/>
    <property type="evidence" value="ECO:0007669"/>
    <property type="project" value="TreeGrafter"/>
</dbReference>
<dbReference type="InterPro" id="IPR027705">
    <property type="entry name" value="Flotillin_fam"/>
</dbReference>
<dbReference type="GO" id="GO:0002020">
    <property type="term" value="F:protease binding"/>
    <property type="evidence" value="ECO:0007669"/>
    <property type="project" value="TreeGrafter"/>
</dbReference>
<dbReference type="GO" id="GO:0045807">
    <property type="term" value="P:positive regulation of endocytosis"/>
    <property type="evidence" value="ECO:0007669"/>
    <property type="project" value="TreeGrafter"/>
</dbReference>
<comment type="subcellular location">
    <subcellularLocation>
        <location evidence="1">Membrane</location>
    </subcellularLocation>
    <subcellularLocation>
        <location evidence="1">Endosome</location>
    </subcellularLocation>
</comment>
<evidence type="ECO:0000256" key="1">
    <source>
        <dbReference type="RuleBase" id="RU366054"/>
    </source>
</evidence>
<evidence type="ECO:0000256" key="2">
    <source>
        <dbReference type="SAM" id="MobiDB-lite"/>
    </source>
</evidence>
<feature type="region of interest" description="Disordered" evidence="2">
    <location>
        <begin position="180"/>
        <end position="255"/>
    </location>
</feature>
<name>A0A8B9IB74_9AVES</name>
<organism evidence="3 4">
    <name type="scientific">Anser brachyrhynchus</name>
    <name type="common">Pink-footed goose</name>
    <dbReference type="NCBI Taxonomy" id="132585"/>
    <lineage>
        <taxon>Eukaryota</taxon>
        <taxon>Metazoa</taxon>
        <taxon>Chordata</taxon>
        <taxon>Craniata</taxon>
        <taxon>Vertebrata</taxon>
        <taxon>Euteleostomi</taxon>
        <taxon>Archelosauria</taxon>
        <taxon>Archosauria</taxon>
        <taxon>Dinosauria</taxon>
        <taxon>Saurischia</taxon>
        <taxon>Theropoda</taxon>
        <taxon>Coelurosauria</taxon>
        <taxon>Aves</taxon>
        <taxon>Neognathae</taxon>
        <taxon>Galloanserae</taxon>
        <taxon>Anseriformes</taxon>
        <taxon>Anatidae</taxon>
        <taxon>Anserinae</taxon>
        <taxon>Anser</taxon>
    </lineage>
</organism>
<feature type="compositionally biased region" description="Basic residues" evidence="2">
    <location>
        <begin position="108"/>
        <end position="120"/>
    </location>
</feature>